<name>A0A5N5WHE0_9EURO</name>
<evidence type="ECO:0000313" key="5">
    <source>
        <dbReference type="EMBL" id="KAB8067848.1"/>
    </source>
</evidence>
<dbReference type="AlphaFoldDB" id="A0A5N5WHE0"/>
<dbReference type="InterPro" id="IPR036812">
    <property type="entry name" value="NAD(P)_OxRdtase_dom_sf"/>
</dbReference>
<dbReference type="Gene3D" id="3.20.20.100">
    <property type="entry name" value="NADP-dependent oxidoreductase domain"/>
    <property type="match status" value="1"/>
</dbReference>
<keyword evidence="2" id="KW-0560">Oxidoreductase</keyword>
<dbReference type="PANTHER" id="PTHR43364">
    <property type="entry name" value="NADH-SPECIFIC METHYLGLYOXAL REDUCTASE-RELATED"/>
    <property type="match status" value="1"/>
</dbReference>
<dbReference type="OrthoDB" id="48988at2759"/>
<dbReference type="CDD" id="cd19079">
    <property type="entry name" value="AKR_EcYajO-like"/>
    <property type="match status" value="1"/>
</dbReference>
<proteinExistence type="inferred from homology"/>
<dbReference type="InterPro" id="IPR050523">
    <property type="entry name" value="AKR_Detox_Biosynth"/>
</dbReference>
<dbReference type="EMBL" id="ML732439">
    <property type="protein sequence ID" value="KAB8067848.1"/>
    <property type="molecule type" value="Genomic_DNA"/>
</dbReference>
<evidence type="ECO:0000256" key="1">
    <source>
        <dbReference type="ARBA" id="ARBA00022857"/>
    </source>
</evidence>
<organism evidence="5 6">
    <name type="scientific">Aspergillus leporis</name>
    <dbReference type="NCBI Taxonomy" id="41062"/>
    <lineage>
        <taxon>Eukaryota</taxon>
        <taxon>Fungi</taxon>
        <taxon>Dikarya</taxon>
        <taxon>Ascomycota</taxon>
        <taxon>Pezizomycotina</taxon>
        <taxon>Eurotiomycetes</taxon>
        <taxon>Eurotiomycetidae</taxon>
        <taxon>Eurotiales</taxon>
        <taxon>Aspergillaceae</taxon>
        <taxon>Aspergillus</taxon>
        <taxon>Aspergillus subgen. Circumdati</taxon>
    </lineage>
</organism>
<reference evidence="5 6" key="1">
    <citation type="submission" date="2019-04" db="EMBL/GenBank/DDBJ databases">
        <title>Friends and foes A comparative genomics study of 23 Aspergillus species from section Flavi.</title>
        <authorList>
            <consortium name="DOE Joint Genome Institute"/>
            <person name="Kjaerbolling I."/>
            <person name="Vesth T."/>
            <person name="Frisvad J.C."/>
            <person name="Nybo J.L."/>
            <person name="Theobald S."/>
            <person name="Kildgaard S."/>
            <person name="Isbrandt T."/>
            <person name="Kuo A."/>
            <person name="Sato A."/>
            <person name="Lyhne E.K."/>
            <person name="Kogle M.E."/>
            <person name="Wiebenga A."/>
            <person name="Kun R.S."/>
            <person name="Lubbers R.J."/>
            <person name="Makela M.R."/>
            <person name="Barry K."/>
            <person name="Chovatia M."/>
            <person name="Clum A."/>
            <person name="Daum C."/>
            <person name="Haridas S."/>
            <person name="He G."/>
            <person name="LaButti K."/>
            <person name="Lipzen A."/>
            <person name="Mondo S."/>
            <person name="Riley R."/>
            <person name="Salamov A."/>
            <person name="Simmons B.A."/>
            <person name="Magnuson J.K."/>
            <person name="Henrissat B."/>
            <person name="Mortensen U.H."/>
            <person name="Larsen T.O."/>
            <person name="Devries R.P."/>
            <person name="Grigoriev I.V."/>
            <person name="Machida M."/>
            <person name="Baker S.E."/>
            <person name="Andersen M.R."/>
        </authorList>
    </citation>
    <scope>NUCLEOTIDE SEQUENCE [LARGE SCALE GENOMIC DNA]</scope>
    <source>
        <strain evidence="5 6">CBS 151.66</strain>
    </source>
</reference>
<dbReference type="SUPFAM" id="SSF51430">
    <property type="entry name" value="NAD(P)-linked oxidoreductase"/>
    <property type="match status" value="1"/>
</dbReference>
<feature type="domain" description="NADP-dependent oxidoreductase" evidence="4">
    <location>
        <begin position="42"/>
        <end position="361"/>
    </location>
</feature>
<keyword evidence="6" id="KW-1185">Reference proteome</keyword>
<evidence type="ECO:0000259" key="4">
    <source>
        <dbReference type="Pfam" id="PF00248"/>
    </source>
</evidence>
<dbReference type="PANTHER" id="PTHR43364:SF9">
    <property type="entry name" value="OXIDOREDUCTASE"/>
    <property type="match status" value="1"/>
</dbReference>
<accession>A0A5N5WHE0</accession>
<dbReference type="GO" id="GO:0016491">
    <property type="term" value="F:oxidoreductase activity"/>
    <property type="evidence" value="ECO:0007669"/>
    <property type="project" value="UniProtKB-KW"/>
</dbReference>
<sequence length="370" mass="41969">MAKVVLDNLTKVPRCLGESITRSKAEYRRLGNSGLRVSNPILGGLTLGSSLWLPWVLDEDKALGILKSAYDSGINTWDTANVYSNGESERIIGQALQKYKIPRQKIIIMTKCYRVLCDPENYDPGSMVTMHHELADLSKDYVNQWGLSRTAIFRAVEGSLRRLNTSYIDVLQIHRFDSTVPPEETMRALDDLVKSGMVRYIGASSMWAYQFATLQHVAEKNGWTKFISMQNHYNLLYREEEREMNPYCNLTGVGLTPWAALASGRLARDPEEKPSSKRAEWSARGSLYDNGDENMDGIVSRVREIALSRGWPMSHVSLAWLNRRVTAPIIGFSSSERINEALAARGKELSEEEERYLEELYLPRTIQGHE</sequence>
<evidence type="ECO:0000313" key="6">
    <source>
        <dbReference type="Proteomes" id="UP000326565"/>
    </source>
</evidence>
<keyword evidence="1" id="KW-0521">NADP</keyword>
<evidence type="ECO:0000256" key="3">
    <source>
        <dbReference type="ARBA" id="ARBA00038157"/>
    </source>
</evidence>
<gene>
    <name evidence="5" type="ORF">BDV29DRAFT_196131</name>
</gene>
<dbReference type="Pfam" id="PF00248">
    <property type="entry name" value="Aldo_ket_red"/>
    <property type="match status" value="1"/>
</dbReference>
<protein>
    <submittedName>
        <fullName evidence="5">Aldo/keto reductase</fullName>
    </submittedName>
</protein>
<dbReference type="FunFam" id="3.20.20.100:FF:000004">
    <property type="entry name" value="Oxidoreductase, aldo/keto reductase"/>
    <property type="match status" value="1"/>
</dbReference>
<evidence type="ECO:0000256" key="2">
    <source>
        <dbReference type="ARBA" id="ARBA00023002"/>
    </source>
</evidence>
<dbReference type="Proteomes" id="UP000326565">
    <property type="component" value="Unassembled WGS sequence"/>
</dbReference>
<dbReference type="InterPro" id="IPR023210">
    <property type="entry name" value="NADP_OxRdtase_dom"/>
</dbReference>
<comment type="similarity">
    <text evidence="3">Belongs to the aldo/keto reductase family. Aldo/keto reductase 2 subfamily.</text>
</comment>
<dbReference type="GO" id="GO:0005829">
    <property type="term" value="C:cytosol"/>
    <property type="evidence" value="ECO:0007669"/>
    <property type="project" value="UniProtKB-ARBA"/>
</dbReference>